<name>A0ABR2XHD6_9PEZI</name>
<feature type="domain" description="Protein kinase" evidence="2">
    <location>
        <begin position="292"/>
        <end position="623"/>
    </location>
</feature>
<evidence type="ECO:0000259" key="2">
    <source>
        <dbReference type="PROSITE" id="PS50011"/>
    </source>
</evidence>
<proteinExistence type="predicted"/>
<dbReference type="Proteomes" id="UP001465668">
    <property type="component" value="Unassembled WGS sequence"/>
</dbReference>
<dbReference type="PROSITE" id="PS50011">
    <property type="entry name" value="PROTEIN_KINASE_DOM"/>
    <property type="match status" value="1"/>
</dbReference>
<dbReference type="PANTHER" id="PTHR24359:SF37">
    <property type="entry name" value="PROTEIN KINASE DOMAIN-CONTAINING PROTEIN"/>
    <property type="match status" value="1"/>
</dbReference>
<protein>
    <submittedName>
        <fullName evidence="3">Negative regulator of the PHO system</fullName>
    </submittedName>
</protein>
<feature type="compositionally biased region" description="Basic and acidic residues" evidence="1">
    <location>
        <begin position="7"/>
        <end position="24"/>
    </location>
</feature>
<comment type="caution">
    <text evidence="3">The sequence shown here is derived from an EMBL/GenBank/DDBJ whole genome shotgun (WGS) entry which is preliminary data.</text>
</comment>
<dbReference type="InterPro" id="IPR011009">
    <property type="entry name" value="Kinase-like_dom_sf"/>
</dbReference>
<dbReference type="CDD" id="cd00180">
    <property type="entry name" value="PKc"/>
    <property type="match status" value="1"/>
</dbReference>
<dbReference type="InterPro" id="IPR000719">
    <property type="entry name" value="Prot_kinase_dom"/>
</dbReference>
<dbReference type="EMBL" id="JARVKM010000053">
    <property type="protein sequence ID" value="KAK9773191.1"/>
    <property type="molecule type" value="Genomic_DNA"/>
</dbReference>
<accession>A0ABR2XHD6</accession>
<keyword evidence="4" id="KW-1185">Reference proteome</keyword>
<feature type="region of interest" description="Disordered" evidence="1">
    <location>
        <begin position="44"/>
        <end position="86"/>
    </location>
</feature>
<dbReference type="SUPFAM" id="SSF56112">
    <property type="entry name" value="Protein kinase-like (PK-like)"/>
    <property type="match status" value="1"/>
</dbReference>
<sequence length="719" mass="82187">MSPATEFRSKVDPNEDDILKQEATETRVVNNPYVDAIRGNSLPTIVVDGNPRTSRSRSDTRSSVASNTSKRTVSDRGDSSYAKSTLQGDAAQTLSQISGTPVDLQRVLYEALVTTEGAKLGRVPKRFFPKGVIDILITPQVVLESIQESVKKKLVLDQTEPIRHMQPEEIMWYADRVCSKDRVNGKSEGYKNMFAILVAVDRPISIIDFVDHKLNDGCLPLERSSVNGGTGSELRRRGIPDLETHCFKEWGVFVHDTFDNWQWSTIAPFFAKFERGHMKIYRLSDKDVLPWTKKYNGRNYSGFSEVYRVKIHKRHHEFDEEEGNDGTFAVKKLRYEAVGFGQSGGSPQGPSTPTMYSSTDFEGRARQEFRNEVEVLDRFSNNAHPHLISLLAAFQRGRDCYLLFHWAESDLLQFWKSNTPRPALEEQNVAWLLDQFHGIAEGLYFIHEYKLTNSSATKTTNSGALYGRHGDIKPQNLLLFKDRDKSIHQATIKITDFGLARFNSENSRSGIRKSNVPGITPTYRPPEMDLEDGRISRSFDIWSLGCVLLEFITWHFGGWDYLHGYVKSRLKQDIHGHKTDQFFEFLYDDRTGQRGVRMKAEVLVWIRDLHKHPSCSELVHDLLTFIEERMLAVLPNDRDEAILPTRATSKDVLDKLKSLKERVTETSYSLTGQARDTIIDYRVIPVRMSSEKAERVKFRQESFDVHRGGSPFSATTRRI</sequence>
<dbReference type="PANTHER" id="PTHR24359">
    <property type="entry name" value="SERINE/THREONINE-PROTEIN KINASE SBK1"/>
    <property type="match status" value="1"/>
</dbReference>
<organism evidence="3 4">
    <name type="scientific">Seiridium cardinale</name>
    <dbReference type="NCBI Taxonomy" id="138064"/>
    <lineage>
        <taxon>Eukaryota</taxon>
        <taxon>Fungi</taxon>
        <taxon>Dikarya</taxon>
        <taxon>Ascomycota</taxon>
        <taxon>Pezizomycotina</taxon>
        <taxon>Sordariomycetes</taxon>
        <taxon>Xylariomycetidae</taxon>
        <taxon>Amphisphaeriales</taxon>
        <taxon>Sporocadaceae</taxon>
        <taxon>Seiridium</taxon>
    </lineage>
</organism>
<evidence type="ECO:0000313" key="3">
    <source>
        <dbReference type="EMBL" id="KAK9773191.1"/>
    </source>
</evidence>
<evidence type="ECO:0000256" key="1">
    <source>
        <dbReference type="SAM" id="MobiDB-lite"/>
    </source>
</evidence>
<dbReference type="SMART" id="SM00220">
    <property type="entry name" value="S_TKc"/>
    <property type="match status" value="1"/>
</dbReference>
<dbReference type="Pfam" id="PF00069">
    <property type="entry name" value="Pkinase"/>
    <property type="match status" value="1"/>
</dbReference>
<feature type="region of interest" description="Disordered" evidence="1">
    <location>
        <begin position="1"/>
        <end position="24"/>
    </location>
</feature>
<dbReference type="Gene3D" id="1.10.510.10">
    <property type="entry name" value="Transferase(Phosphotransferase) domain 1"/>
    <property type="match status" value="1"/>
</dbReference>
<evidence type="ECO:0000313" key="4">
    <source>
        <dbReference type="Proteomes" id="UP001465668"/>
    </source>
</evidence>
<reference evidence="3 4" key="1">
    <citation type="submission" date="2024-02" db="EMBL/GenBank/DDBJ databases">
        <title>First draft genome assembly of two strains of Seiridium cardinale.</title>
        <authorList>
            <person name="Emiliani G."/>
            <person name="Scali E."/>
        </authorList>
    </citation>
    <scope>NUCLEOTIDE SEQUENCE [LARGE SCALE GENOMIC DNA]</scope>
    <source>
        <strain evidence="3 4">BM-138-000479</strain>
    </source>
</reference>
<gene>
    <name evidence="3" type="ORF">SCAR479_10108</name>
</gene>